<sequence>MQAFAGRRGTAVGGNQANSLPSSTQWADLSGGLSSPPPIPLAAASASSSGRGHVRRRPATSSGDANASRSSSKSAAKPLARHPPDAESPTT</sequence>
<dbReference type="EMBL" id="CP097507">
    <property type="protein sequence ID" value="URE04764.1"/>
    <property type="molecule type" value="Genomic_DNA"/>
</dbReference>
<proteinExistence type="predicted"/>
<dbReference type="Proteomes" id="UP001055439">
    <property type="component" value="Chromosome 5"/>
</dbReference>
<dbReference type="AlphaFoldDB" id="A0A9E7G3B1"/>
<feature type="region of interest" description="Disordered" evidence="1">
    <location>
        <begin position="1"/>
        <end position="91"/>
    </location>
</feature>
<feature type="compositionally biased region" description="Polar residues" evidence="1">
    <location>
        <begin position="13"/>
        <end position="27"/>
    </location>
</feature>
<feature type="compositionally biased region" description="Low complexity" evidence="1">
    <location>
        <begin position="41"/>
        <end position="50"/>
    </location>
</feature>
<organism evidence="2 3">
    <name type="scientific">Musa troglodytarum</name>
    <name type="common">fe'i banana</name>
    <dbReference type="NCBI Taxonomy" id="320322"/>
    <lineage>
        <taxon>Eukaryota</taxon>
        <taxon>Viridiplantae</taxon>
        <taxon>Streptophyta</taxon>
        <taxon>Embryophyta</taxon>
        <taxon>Tracheophyta</taxon>
        <taxon>Spermatophyta</taxon>
        <taxon>Magnoliopsida</taxon>
        <taxon>Liliopsida</taxon>
        <taxon>Zingiberales</taxon>
        <taxon>Musaceae</taxon>
        <taxon>Musa</taxon>
    </lineage>
</organism>
<feature type="compositionally biased region" description="Low complexity" evidence="1">
    <location>
        <begin position="61"/>
        <end position="76"/>
    </location>
</feature>
<protein>
    <submittedName>
        <fullName evidence="2">Uncharacterized protein</fullName>
    </submittedName>
</protein>
<evidence type="ECO:0000313" key="2">
    <source>
        <dbReference type="EMBL" id="URE04764.1"/>
    </source>
</evidence>
<evidence type="ECO:0000313" key="3">
    <source>
        <dbReference type="Proteomes" id="UP001055439"/>
    </source>
</evidence>
<gene>
    <name evidence="2" type="ORF">MUK42_12852</name>
</gene>
<name>A0A9E7G3B1_9LILI</name>
<accession>A0A9E7G3B1</accession>
<reference evidence="2" key="1">
    <citation type="submission" date="2022-05" db="EMBL/GenBank/DDBJ databases">
        <title>The Musa troglodytarum L. genome provides insights into the mechanism of non-climacteric behaviour and enrichment of carotenoids.</title>
        <authorList>
            <person name="Wang J."/>
        </authorList>
    </citation>
    <scope>NUCLEOTIDE SEQUENCE</scope>
    <source>
        <tissue evidence="2">Leaf</tissue>
    </source>
</reference>
<keyword evidence="3" id="KW-1185">Reference proteome</keyword>
<evidence type="ECO:0000256" key="1">
    <source>
        <dbReference type="SAM" id="MobiDB-lite"/>
    </source>
</evidence>